<evidence type="ECO:0000256" key="6">
    <source>
        <dbReference type="ARBA" id="ARBA00022723"/>
    </source>
</evidence>
<dbReference type="EMBL" id="CP001841">
    <property type="protein sequence ID" value="AEF80975.1"/>
    <property type="molecule type" value="Genomic_DNA"/>
</dbReference>
<dbReference type="PANTHER" id="PTHR20941:SF1">
    <property type="entry name" value="FOLIC ACID SYNTHESIS PROTEIN FOL1"/>
    <property type="match status" value="1"/>
</dbReference>
<dbReference type="PANTHER" id="PTHR20941">
    <property type="entry name" value="FOLATE SYNTHESIS PROTEINS"/>
    <property type="match status" value="1"/>
</dbReference>
<dbReference type="SUPFAM" id="SSF51717">
    <property type="entry name" value="Dihydropteroate synthetase-like"/>
    <property type="match status" value="1"/>
</dbReference>
<organism evidence="10 11">
    <name type="scientific">Leadbettera azotonutricia (strain ATCC BAA-888 / DSM 13862 / ZAS-9)</name>
    <name type="common">Treponema azotonutricium</name>
    <dbReference type="NCBI Taxonomy" id="545695"/>
    <lineage>
        <taxon>Bacteria</taxon>
        <taxon>Pseudomonadati</taxon>
        <taxon>Spirochaetota</taxon>
        <taxon>Spirochaetia</taxon>
        <taxon>Spirochaetales</taxon>
        <taxon>Breznakiellaceae</taxon>
        <taxon>Leadbettera</taxon>
    </lineage>
</organism>
<comment type="pathway">
    <text evidence="3">Cofactor biosynthesis; tetrahydrofolate biosynthesis; 7,8-dihydrofolate from 2-amino-4-hydroxy-6-hydroxymethyl-7,8-dihydropteridine diphosphate and 4-aminobenzoate: step 1/2.</text>
</comment>
<dbReference type="Proteomes" id="UP000009222">
    <property type="component" value="Chromosome"/>
</dbReference>
<dbReference type="NCBIfam" id="TIGR01496">
    <property type="entry name" value="DHPS"/>
    <property type="match status" value="1"/>
</dbReference>
<keyword evidence="8" id="KW-0289">Folate biosynthesis</keyword>
<dbReference type="CDD" id="cd00739">
    <property type="entry name" value="DHPS"/>
    <property type="match status" value="1"/>
</dbReference>
<evidence type="ECO:0000256" key="8">
    <source>
        <dbReference type="ARBA" id="ARBA00022909"/>
    </source>
</evidence>
<dbReference type="GO" id="GO:0046654">
    <property type="term" value="P:tetrahydrofolate biosynthetic process"/>
    <property type="evidence" value="ECO:0007669"/>
    <property type="project" value="TreeGrafter"/>
</dbReference>
<dbReference type="PROSITE" id="PS00793">
    <property type="entry name" value="DHPS_2"/>
    <property type="match status" value="1"/>
</dbReference>
<keyword evidence="6" id="KW-0479">Metal-binding</keyword>
<evidence type="ECO:0000313" key="11">
    <source>
        <dbReference type="Proteomes" id="UP000009222"/>
    </source>
</evidence>
<dbReference type="KEGG" id="taz:TREAZ_0146"/>
<dbReference type="InterPro" id="IPR000489">
    <property type="entry name" value="Pterin-binding_dom"/>
</dbReference>
<comment type="cofactor">
    <cofactor evidence="2">
        <name>Mg(2+)</name>
        <dbReference type="ChEBI" id="CHEBI:18420"/>
    </cofactor>
</comment>
<dbReference type="InterPro" id="IPR045031">
    <property type="entry name" value="DHP_synth-like"/>
</dbReference>
<proteinExistence type="predicted"/>
<sequence length="280" mass="29890">MRPPMSLPGGSGLDFSGPCLVMAIINCNDDSFYAPSRAMDERAVENALRAEEAGAAIIDFGGESTRPGSAYIGEEEELRRVIPVVKTFRKQSRLPVSVDTRKAAVARAALDAGADIINDISALEDDPLMLPLCAERGAAVVLMHKKGQPPDMQASPWYVDVVGEVAGYLERAARRALEGGVRGDRIILDPGIGFGKRKDDNLALINRLAEIRVNDYPILMALSRKTFIGEITGKDAEGRLAGTLAANAAAIMRGADIIRVHDAGEHADLVKALYAIGVSL</sequence>
<evidence type="ECO:0000256" key="4">
    <source>
        <dbReference type="ARBA" id="ARBA00012458"/>
    </source>
</evidence>
<feature type="domain" description="Pterin-binding" evidence="9">
    <location>
        <begin position="19"/>
        <end position="271"/>
    </location>
</feature>
<evidence type="ECO:0000256" key="5">
    <source>
        <dbReference type="ARBA" id="ARBA00022679"/>
    </source>
</evidence>
<keyword evidence="11" id="KW-1185">Reference proteome</keyword>
<dbReference type="FunCoup" id="F5YEX9">
    <property type="interactions" value="333"/>
</dbReference>
<dbReference type="InParanoid" id="F5YEX9"/>
<dbReference type="eggNOG" id="COG0294">
    <property type="taxonomic scope" value="Bacteria"/>
</dbReference>
<dbReference type="InterPro" id="IPR011005">
    <property type="entry name" value="Dihydropteroate_synth-like_sf"/>
</dbReference>
<dbReference type="InterPro" id="IPR006390">
    <property type="entry name" value="DHP_synth_dom"/>
</dbReference>
<evidence type="ECO:0000256" key="7">
    <source>
        <dbReference type="ARBA" id="ARBA00022842"/>
    </source>
</evidence>
<reference evidence="10 11" key="2">
    <citation type="journal article" date="2011" name="ISME J.">
        <title>RNA-seq reveals cooperative metabolic interactions between two termite-gut spirochete species in co-culture.</title>
        <authorList>
            <person name="Rosenthal A.Z."/>
            <person name="Matson E.G."/>
            <person name="Eldar A."/>
            <person name="Leadbetter J.R."/>
        </authorList>
    </citation>
    <scope>NUCLEOTIDE SEQUENCE [LARGE SCALE GENOMIC DNA]</scope>
    <source>
        <strain evidence="11">ATCC BAA-888 / DSM 13862 / ZAS-9</strain>
    </source>
</reference>
<dbReference type="HOGENOM" id="CLU_008023_0_2_12"/>
<comment type="catalytic activity">
    <reaction evidence="1">
        <text>(7,8-dihydropterin-6-yl)methyl diphosphate + 4-aminobenzoate = 7,8-dihydropteroate + diphosphate</text>
        <dbReference type="Rhea" id="RHEA:19949"/>
        <dbReference type="ChEBI" id="CHEBI:17836"/>
        <dbReference type="ChEBI" id="CHEBI:17839"/>
        <dbReference type="ChEBI" id="CHEBI:33019"/>
        <dbReference type="ChEBI" id="CHEBI:72950"/>
        <dbReference type="EC" id="2.5.1.15"/>
    </reaction>
</comment>
<evidence type="ECO:0000256" key="2">
    <source>
        <dbReference type="ARBA" id="ARBA00001946"/>
    </source>
</evidence>
<evidence type="ECO:0000256" key="1">
    <source>
        <dbReference type="ARBA" id="ARBA00000012"/>
    </source>
</evidence>
<dbReference type="OrthoDB" id="9811744at2"/>
<dbReference type="GO" id="GO:0046872">
    <property type="term" value="F:metal ion binding"/>
    <property type="evidence" value="ECO:0007669"/>
    <property type="project" value="UniProtKB-KW"/>
</dbReference>
<dbReference type="Pfam" id="PF00809">
    <property type="entry name" value="Pterin_bind"/>
    <property type="match status" value="1"/>
</dbReference>
<dbReference type="EC" id="2.5.1.15" evidence="4"/>
<protein>
    <recommendedName>
        <fullName evidence="4">dihydropteroate synthase</fullName>
        <ecNumber evidence="4">2.5.1.15</ecNumber>
    </recommendedName>
</protein>
<keyword evidence="5 10" id="KW-0808">Transferase</keyword>
<accession>F5YEX9</accession>
<dbReference type="STRING" id="545695.TREAZ_0146"/>
<dbReference type="GO" id="GO:0046656">
    <property type="term" value="P:folic acid biosynthetic process"/>
    <property type="evidence" value="ECO:0007669"/>
    <property type="project" value="UniProtKB-KW"/>
</dbReference>
<evidence type="ECO:0000259" key="9">
    <source>
        <dbReference type="PROSITE" id="PS50972"/>
    </source>
</evidence>
<gene>
    <name evidence="10" type="primary">folP</name>
    <name evidence="10" type="ordered locus">TREAZ_0146</name>
</gene>
<evidence type="ECO:0000256" key="3">
    <source>
        <dbReference type="ARBA" id="ARBA00004763"/>
    </source>
</evidence>
<evidence type="ECO:0000313" key="10">
    <source>
        <dbReference type="EMBL" id="AEF80975.1"/>
    </source>
</evidence>
<name>F5YEX9_LEAAZ</name>
<dbReference type="PROSITE" id="PS50972">
    <property type="entry name" value="PTERIN_BINDING"/>
    <property type="match status" value="1"/>
</dbReference>
<dbReference type="Gene3D" id="3.20.20.20">
    <property type="entry name" value="Dihydropteroate synthase-like"/>
    <property type="match status" value="1"/>
</dbReference>
<keyword evidence="7" id="KW-0460">Magnesium</keyword>
<dbReference type="AlphaFoldDB" id="F5YEX9"/>
<reference evidence="11" key="1">
    <citation type="submission" date="2009-12" db="EMBL/GenBank/DDBJ databases">
        <title>Complete sequence of Treponema azotonutricium strain ZAS-9.</title>
        <authorList>
            <person name="Tetu S.G."/>
            <person name="Matson E."/>
            <person name="Ren Q."/>
            <person name="Seshadri R."/>
            <person name="Elbourne L."/>
            <person name="Hassan K.A."/>
            <person name="Durkin A."/>
            <person name="Radune D."/>
            <person name="Mohamoud Y."/>
            <person name="Shay R."/>
            <person name="Jin S."/>
            <person name="Zhang X."/>
            <person name="Lucey K."/>
            <person name="Ballor N.R."/>
            <person name="Ottesen E."/>
            <person name="Rosenthal R."/>
            <person name="Allen A."/>
            <person name="Leadbetter J.R."/>
            <person name="Paulsen I.T."/>
        </authorList>
    </citation>
    <scope>NUCLEOTIDE SEQUENCE [LARGE SCALE GENOMIC DNA]</scope>
    <source>
        <strain evidence="11">ATCC BAA-888 / DSM 13862 / ZAS-9</strain>
    </source>
</reference>
<dbReference type="GO" id="GO:0004156">
    <property type="term" value="F:dihydropteroate synthase activity"/>
    <property type="evidence" value="ECO:0007669"/>
    <property type="project" value="UniProtKB-EC"/>
</dbReference>